<gene>
    <name evidence="1" type="ORF">JCABFCCD_00025</name>
</gene>
<proteinExistence type="predicted"/>
<reference evidence="1" key="1">
    <citation type="submission" date="2020-06" db="EMBL/GenBank/DDBJ databases">
        <title>Unique genomic features of the anaerobic methanotrophic archaea.</title>
        <authorList>
            <person name="Chadwick G.L."/>
            <person name="Skennerton C.T."/>
            <person name="Laso-Perez R."/>
            <person name="Leu A.O."/>
            <person name="Speth D.R."/>
            <person name="Yu H."/>
            <person name="Morgan-Lang C."/>
            <person name="Hatzenpichler R."/>
            <person name="Goudeau D."/>
            <person name="Malmstrom R."/>
            <person name="Brazelton W.J."/>
            <person name="Woyke T."/>
            <person name="Hallam S.J."/>
            <person name="Tyson G.W."/>
            <person name="Wegener G."/>
            <person name="Boetius A."/>
            <person name="Orphan V."/>
        </authorList>
    </citation>
    <scope>NUCLEOTIDE SEQUENCE</scope>
</reference>
<dbReference type="AlphaFoldDB" id="A0A7G9Z800"/>
<name>A0A7G9Z800_9EURY</name>
<evidence type="ECO:0000313" key="1">
    <source>
        <dbReference type="EMBL" id="QNO56384.1"/>
    </source>
</evidence>
<protein>
    <submittedName>
        <fullName evidence="1">Uncharacterized protein</fullName>
    </submittedName>
</protein>
<sequence length="831" mass="96316">MRINKTKVFDFLMSCQIEKGGYTGNDIAKLAKNIPVSPRALRKRINYWTSTDQTFRQLVYLGQRTIPITLDDFVLIDQRLKEKPLGGMSDILREINDNRQKQGKNPIPQSSFYRFVTSRKESLTGDAPRELQWLILFGINVVDTYNLANARASLSTVFYYTDLKTFGGIDIDGIASRLQEAQKWFQQAYPGADPFEWFPRIRSRSKVIRNHLSRIKADESLSDQALLIFETQVDFIVRLKDILIDELIHRMGWIQQSKDGNRQKIENRIRTQWIEKYYDVGDKVSANPNEGNLAKLKELIDRGKPESDEAELELMKQHLVDYEKIYEHMKELTNNFSEAEIIPHHTTAQVLLDLCIGERKWAFLTEEERKKLTKNKLIQNLREPKQCLKAVLTKKLISYIRKGKITFAHSFKYQDVGKVIESIEFTDGDWMLTREDIEKLIAGTYLINFEAEIFQTPSIDDWEHEPDYHPYDKIPFQQVQKRVSDLVADHNPKWFQSHKETFEKMTDGMFEMEYDELTFLIRLYEAIGFLGRNLRYSDSPAFYRLQYFIQRYLSDATLDLEFKHLWKVYEHLSGYKPSLIIIDSMGIDSRRKSLFAKIHGRYRTIGFADLRAISLYLIPVFSSNCRSSDSEAMNMMEIVNHAKSVLGDEFKFCAGNAHTASRVAAGLAFAGHKVILLGRYPHPATRPGKICLSRLRKHLELINKVGKLVREDSEFGKIFTSREHIFADGVNVRNLQRDLGMLILWNSKQKGYDLDDLIQLVETSNRQKRVVRIVERGVTRVSEPNVSMVLKSAELILLMSAIVNILNGRQSSKWRGMSPVSMENIALFVPA</sequence>
<organism evidence="1">
    <name type="scientific">Candidatus Methanophaga sp. ANME-1 ERB7</name>
    <dbReference type="NCBI Taxonomy" id="2759913"/>
    <lineage>
        <taxon>Archaea</taxon>
        <taxon>Methanobacteriati</taxon>
        <taxon>Methanobacteriota</taxon>
        <taxon>Stenosarchaea group</taxon>
        <taxon>Methanomicrobia</taxon>
        <taxon>Candidatus Methanophagales</taxon>
        <taxon>Candidatus Methanophagaceae</taxon>
        <taxon>Candidatus Methanophaga</taxon>
    </lineage>
</organism>
<dbReference type="EMBL" id="MT631654">
    <property type="protein sequence ID" value="QNO56384.1"/>
    <property type="molecule type" value="Genomic_DNA"/>
</dbReference>
<accession>A0A7G9Z800</accession>